<evidence type="ECO:0000256" key="14">
    <source>
        <dbReference type="SAM" id="Phobius"/>
    </source>
</evidence>
<dbReference type="FunFam" id="1.25.50.20:FF:000001">
    <property type="entry name" value="Aminopeptidase"/>
    <property type="match status" value="1"/>
</dbReference>
<feature type="domain" description="ERAP1-like C-terminal" evidence="16">
    <location>
        <begin position="658"/>
        <end position="991"/>
    </location>
</feature>
<keyword evidence="5" id="KW-0645">Protease</keyword>
<dbReference type="PANTHER" id="PTHR11533:SF294">
    <property type="entry name" value="THYROTROPIN-RELEASING HORMONE-DEGRADING ECTOENZYME"/>
    <property type="match status" value="1"/>
</dbReference>
<feature type="transmembrane region" description="Helical" evidence="14">
    <location>
        <begin position="59"/>
        <end position="83"/>
    </location>
</feature>
<dbReference type="InterPro" id="IPR034016">
    <property type="entry name" value="M1_APN-typ"/>
</dbReference>
<dbReference type="EMBL" id="KL367477">
    <property type="protein sequence ID" value="KFD72483.1"/>
    <property type="molecule type" value="Genomic_DNA"/>
</dbReference>
<comment type="similarity">
    <text evidence="3">Belongs to the peptidase M1 family.</text>
</comment>
<dbReference type="Proteomes" id="UP000030758">
    <property type="component" value="Unassembled WGS sequence"/>
</dbReference>
<dbReference type="EMBL" id="KL363202">
    <property type="protein sequence ID" value="KFD55165.1"/>
    <property type="molecule type" value="Genomic_DNA"/>
</dbReference>
<dbReference type="InterPro" id="IPR001930">
    <property type="entry name" value="Peptidase_M1"/>
</dbReference>
<evidence type="ECO:0000259" key="16">
    <source>
        <dbReference type="Pfam" id="PF11838"/>
    </source>
</evidence>
<dbReference type="Pfam" id="PF01433">
    <property type="entry name" value="Peptidase_M1"/>
    <property type="match status" value="1"/>
</dbReference>
<keyword evidence="7" id="KW-0378">Hydrolase</keyword>
<evidence type="ECO:0000256" key="12">
    <source>
        <dbReference type="ARBA" id="ARBA00023180"/>
    </source>
</evidence>
<evidence type="ECO:0000256" key="11">
    <source>
        <dbReference type="ARBA" id="ARBA00023157"/>
    </source>
</evidence>
<evidence type="ECO:0000313" key="20">
    <source>
        <dbReference type="Proteomes" id="UP000030764"/>
    </source>
</evidence>
<keyword evidence="12" id="KW-0325">Glycoprotein</keyword>
<protein>
    <recommendedName>
        <fullName evidence="21">Aminopeptidase</fullName>
    </recommendedName>
</protein>
<evidence type="ECO:0000256" key="6">
    <source>
        <dbReference type="ARBA" id="ARBA00022723"/>
    </source>
</evidence>
<gene>
    <name evidence="18" type="ORF">M513_04083</name>
    <name evidence="19" type="ORF">M514_04083</name>
</gene>
<evidence type="ECO:0000256" key="1">
    <source>
        <dbReference type="ARBA" id="ARBA00001947"/>
    </source>
</evidence>
<dbReference type="SUPFAM" id="SSF55486">
    <property type="entry name" value="Metalloproteases ('zincins'), catalytic domain"/>
    <property type="match status" value="1"/>
</dbReference>
<dbReference type="PANTHER" id="PTHR11533">
    <property type="entry name" value="PROTEASE M1 ZINC METALLOPROTEASE"/>
    <property type="match status" value="1"/>
</dbReference>
<dbReference type="Gene3D" id="2.60.40.1730">
    <property type="entry name" value="tricorn interacting facor f3 domain"/>
    <property type="match status" value="1"/>
</dbReference>
<feature type="domain" description="Peptidase M1 membrane alanine aminopeptidase" evidence="15">
    <location>
        <begin position="350"/>
        <end position="567"/>
    </location>
</feature>
<dbReference type="InterPro" id="IPR050344">
    <property type="entry name" value="Peptidase_M1_aminopeptidases"/>
</dbReference>
<keyword evidence="11" id="KW-1015">Disulfide bond</keyword>
<evidence type="ECO:0000259" key="17">
    <source>
        <dbReference type="Pfam" id="PF17900"/>
    </source>
</evidence>
<dbReference type="InterPro" id="IPR024571">
    <property type="entry name" value="ERAP1-like_C_dom"/>
</dbReference>
<evidence type="ECO:0000313" key="18">
    <source>
        <dbReference type="EMBL" id="KFD55165.1"/>
    </source>
</evidence>
<sequence>MLSDLPSIDVFEGRPDELPSRLPLRASPVGISDLAAHRPVADERPKLDIRDTYTISKKWAIILLTLLALLLLLSIIIPVIVYYSRQCSYFPTESFLTSFTDSSYRLPRTLLPVLYYVDVKVFLPFAGAIFDPRLSFRFSGKVAIVLTCTLQTRHIILNSVGLKVSLEQAELQETDARRTIKLTNVTYETSAQRLILEAEQPMETGRNYTLTLTYTGVIAKHPSNGVYRISYSDSGQERYFAAVQVGPAAARRWFPSMDEPDLRSIFVLTIEHPQSTKALSNGHEKFESAIGDGWMKTTFSHTKRLAPHLLAFVVGHLTYKEIPKSRSGKLRLWLRPSYIEQSYQPLTTISAVLNALESYIGYDVVDTKLDVVGLPMYVATPRSQAMNLIVLSEMDIIYGEKSGSGISLEKGTLNIANALAQQWFGNLITPKWWDSYWIGPSAACFLQLIIANLIVPEVESLEGEFITKILQAALEWDALASSVPLSGKVKVPSEALRNFSPEQYKKVLYLQGAAILRMIYHVIGDATFKQVMSSFVRKYAYGSVDHVDWLNVLAEATDRLFARPNQLSNLMGNATAIFRGWFDQPTYPLVTLVRQYEAGQATFKQAPIILLQQTDFAYRQWNVPIWYQQGPSSPLSKIWLKAGDEARTDVPKAPYNFVLATAGAIGYYRAQYDEANWQLANMQLQVQHELIDAKTRAQLLDDAFSLARSGKLSYHLALDMTKYLPQEMDITAWKVAARHIEYLDLMLSSTRYESDINRFALNAYEAVYHRLGFEPTDSGGTKQGNLRALIWDRACKFSISHCVQTAKNLFAQFQRRCEVSKTSGDCNMQATHVGMIPMNLRPTVYCVSIAEAESPQQWSFLWKKYTEEDNINEQEALLRGLSCAKDIILLNNLLDKALSDKEVKLTFTPLIYQCVSDHPTGRAMLWDFTTRNWDRIIENFKDTVELDYMVRYATKAFKTVRTLETLQTFLTGGKNLSSSKQVFLEQLQAIHEKIFWTEHYSADVVRWIQNNVPGMYSIYRNKAK</sequence>
<dbReference type="Gene3D" id="1.25.50.20">
    <property type="match status" value="1"/>
</dbReference>
<evidence type="ECO:0000256" key="5">
    <source>
        <dbReference type="ARBA" id="ARBA00022670"/>
    </source>
</evidence>
<dbReference type="Pfam" id="PF17900">
    <property type="entry name" value="Peptidase_M1_N"/>
    <property type="match status" value="1"/>
</dbReference>
<evidence type="ECO:0000256" key="3">
    <source>
        <dbReference type="ARBA" id="ARBA00010136"/>
    </source>
</evidence>
<dbReference type="SUPFAM" id="SSF63737">
    <property type="entry name" value="Leukotriene A4 hydrolase N-terminal domain"/>
    <property type="match status" value="1"/>
</dbReference>
<dbReference type="Proteomes" id="UP000030764">
    <property type="component" value="Unassembled WGS sequence"/>
</dbReference>
<keyword evidence="20" id="KW-1185">Reference proteome</keyword>
<dbReference type="CDD" id="cd09601">
    <property type="entry name" value="M1_APN-Q_like"/>
    <property type="match status" value="1"/>
</dbReference>
<dbReference type="GO" id="GO:0006508">
    <property type="term" value="P:proteolysis"/>
    <property type="evidence" value="ECO:0007669"/>
    <property type="project" value="UniProtKB-KW"/>
</dbReference>
<dbReference type="GO" id="GO:0005615">
    <property type="term" value="C:extracellular space"/>
    <property type="evidence" value="ECO:0007669"/>
    <property type="project" value="TreeGrafter"/>
</dbReference>
<dbReference type="Pfam" id="PF11838">
    <property type="entry name" value="ERAP1_C"/>
    <property type="match status" value="1"/>
</dbReference>
<dbReference type="GO" id="GO:0005886">
    <property type="term" value="C:plasma membrane"/>
    <property type="evidence" value="ECO:0007669"/>
    <property type="project" value="UniProtKB-SubCell"/>
</dbReference>
<keyword evidence="10 14" id="KW-0472">Membrane</keyword>
<name>A0A085NSN7_9BILA</name>
<keyword evidence="14" id="KW-1133">Transmembrane helix</keyword>
<dbReference type="InterPro" id="IPR045357">
    <property type="entry name" value="Aminopeptidase_N-like_N"/>
</dbReference>
<evidence type="ECO:0000313" key="19">
    <source>
        <dbReference type="EMBL" id="KFD72483.1"/>
    </source>
</evidence>
<dbReference type="PRINTS" id="PR00756">
    <property type="entry name" value="ALADIPTASE"/>
</dbReference>
<feature type="site" description="Transition state stabilizer" evidence="13">
    <location>
        <position position="509"/>
    </location>
</feature>
<comment type="subcellular location">
    <subcellularLocation>
        <location evidence="2">Cell membrane</location>
    </subcellularLocation>
</comment>
<dbReference type="AlphaFoldDB" id="A0A085NSN7"/>
<dbReference type="InterPro" id="IPR027268">
    <property type="entry name" value="Peptidase_M4/M1_CTD_sf"/>
</dbReference>
<dbReference type="GO" id="GO:0005737">
    <property type="term" value="C:cytoplasm"/>
    <property type="evidence" value="ECO:0007669"/>
    <property type="project" value="TreeGrafter"/>
</dbReference>
<proteinExistence type="inferred from homology"/>
<comment type="cofactor">
    <cofactor evidence="1">
        <name>Zn(2+)</name>
        <dbReference type="ChEBI" id="CHEBI:29105"/>
    </cofactor>
</comment>
<reference evidence="19 20" key="1">
    <citation type="journal article" date="2014" name="Nat. Genet.">
        <title>Genome and transcriptome of the porcine whipworm Trichuris suis.</title>
        <authorList>
            <person name="Jex A.R."/>
            <person name="Nejsum P."/>
            <person name="Schwarz E.M."/>
            <person name="Hu L."/>
            <person name="Young N.D."/>
            <person name="Hall R.S."/>
            <person name="Korhonen P.K."/>
            <person name="Liao S."/>
            <person name="Thamsborg S."/>
            <person name="Xia J."/>
            <person name="Xu P."/>
            <person name="Wang S."/>
            <person name="Scheerlinck J.P."/>
            <person name="Hofmann A."/>
            <person name="Sternberg P.W."/>
            <person name="Wang J."/>
            <person name="Gasser R.B."/>
        </authorList>
    </citation>
    <scope>NUCLEOTIDE SEQUENCE [LARGE SCALE GENOMIC DNA]</scope>
    <source>
        <strain evidence="19">DCEP-RM93F</strain>
        <strain evidence="18">DCEP-RM93M</strain>
    </source>
</reference>
<dbReference type="Gene3D" id="1.10.390.10">
    <property type="entry name" value="Neutral Protease Domain 2"/>
    <property type="match status" value="1"/>
</dbReference>
<keyword evidence="8" id="KW-0862">Zinc</keyword>
<evidence type="ECO:0000256" key="8">
    <source>
        <dbReference type="ARBA" id="ARBA00022833"/>
    </source>
</evidence>
<evidence type="ECO:0000256" key="13">
    <source>
        <dbReference type="PIRSR" id="PIRSR634016-4"/>
    </source>
</evidence>
<evidence type="ECO:0000256" key="9">
    <source>
        <dbReference type="ARBA" id="ARBA00023049"/>
    </source>
</evidence>
<evidence type="ECO:0000256" key="7">
    <source>
        <dbReference type="ARBA" id="ARBA00022801"/>
    </source>
</evidence>
<dbReference type="GO" id="GO:0008237">
    <property type="term" value="F:metallopeptidase activity"/>
    <property type="evidence" value="ECO:0007669"/>
    <property type="project" value="UniProtKB-KW"/>
</dbReference>
<evidence type="ECO:0000259" key="15">
    <source>
        <dbReference type="Pfam" id="PF01433"/>
    </source>
</evidence>
<dbReference type="GO" id="GO:0008270">
    <property type="term" value="F:zinc ion binding"/>
    <property type="evidence" value="ECO:0007669"/>
    <property type="project" value="InterPro"/>
</dbReference>
<keyword evidence="9" id="KW-0482">Metalloprotease</keyword>
<keyword evidence="14" id="KW-0812">Transmembrane</keyword>
<evidence type="ECO:0000256" key="2">
    <source>
        <dbReference type="ARBA" id="ARBA00004236"/>
    </source>
</evidence>
<keyword evidence="6" id="KW-0479">Metal-binding</keyword>
<evidence type="ECO:0008006" key="21">
    <source>
        <dbReference type="Google" id="ProtNLM"/>
    </source>
</evidence>
<organism evidence="19">
    <name type="scientific">Trichuris suis</name>
    <name type="common">pig whipworm</name>
    <dbReference type="NCBI Taxonomy" id="68888"/>
    <lineage>
        <taxon>Eukaryota</taxon>
        <taxon>Metazoa</taxon>
        <taxon>Ecdysozoa</taxon>
        <taxon>Nematoda</taxon>
        <taxon>Enoplea</taxon>
        <taxon>Dorylaimia</taxon>
        <taxon>Trichinellida</taxon>
        <taxon>Trichuridae</taxon>
        <taxon>Trichuris</taxon>
    </lineage>
</organism>
<dbReference type="InterPro" id="IPR042097">
    <property type="entry name" value="Aminopeptidase_N-like_N_sf"/>
</dbReference>
<feature type="domain" description="Aminopeptidase N-like N-terminal" evidence="17">
    <location>
        <begin position="114"/>
        <end position="304"/>
    </location>
</feature>
<dbReference type="InterPro" id="IPR014782">
    <property type="entry name" value="Peptidase_M1_dom"/>
</dbReference>
<evidence type="ECO:0000256" key="10">
    <source>
        <dbReference type="ARBA" id="ARBA00023136"/>
    </source>
</evidence>
<accession>A0A085NSN7</accession>
<keyword evidence="4" id="KW-1003">Cell membrane</keyword>
<evidence type="ECO:0000256" key="4">
    <source>
        <dbReference type="ARBA" id="ARBA00022475"/>
    </source>
</evidence>
<dbReference type="Gene3D" id="2.60.40.1910">
    <property type="match status" value="1"/>
</dbReference>